<sequence length="181" mass="20710">MASSAAGSESKPTDEPHLALVDGKIPYHDAVVSWDLPEVKLLGEDQYADFDFQSVTHVVLQVSDARQRQVFAQIGIKHDYNYPYPFWFFLGKMVSQALFEKETSLDILSFTRVNDREFVGFENKDFHKDNSSNGIKVIEVNLKRPHPNEPVEIFWRPARGIIVQRLREWLQEAAPARAPAP</sequence>
<dbReference type="EMBL" id="FJOF01000013">
    <property type="protein sequence ID" value="CZR48296.1"/>
    <property type="molecule type" value="Genomic_DNA"/>
</dbReference>
<dbReference type="AlphaFoldDB" id="A0A1L7W760"/>
<keyword evidence="2" id="KW-1185">Reference proteome</keyword>
<reference evidence="2" key="1">
    <citation type="journal article" date="2016" name="Genome Biol. Evol.">
        <title>Comparative 'omics' of the Fusarium fujikuroi species complex highlights differences in genetic potential and metabolite synthesis.</title>
        <authorList>
            <person name="Niehaus E.-M."/>
            <person name="Muensterkoetter M."/>
            <person name="Proctor R.H."/>
            <person name="Brown D.W."/>
            <person name="Sharon A."/>
            <person name="Idan Y."/>
            <person name="Oren-Young L."/>
            <person name="Sieber C.M."/>
            <person name="Novak O."/>
            <person name="Pencik A."/>
            <person name="Tarkowska D."/>
            <person name="Hromadova K."/>
            <person name="Freeman S."/>
            <person name="Maymon M."/>
            <person name="Elazar M."/>
            <person name="Youssef S.A."/>
            <person name="El-Shabrawy E.S.M."/>
            <person name="Shalaby A.B.A."/>
            <person name="Houterman P."/>
            <person name="Brock N.L."/>
            <person name="Burkhardt I."/>
            <person name="Tsavkelova E.A."/>
            <person name="Dickschat J.S."/>
            <person name="Galuszka P."/>
            <person name="Gueldener U."/>
            <person name="Tudzynski B."/>
        </authorList>
    </citation>
    <scope>NUCLEOTIDE SEQUENCE [LARGE SCALE GENOMIC DNA]</scope>
    <source>
        <strain evidence="2">ET1</strain>
    </source>
</reference>
<dbReference type="GeneID" id="42057770"/>
<organism evidence="1 2">
    <name type="scientific">Fusarium proliferatum (strain ET1)</name>
    <name type="common">Orchid endophyte fungus</name>
    <dbReference type="NCBI Taxonomy" id="1227346"/>
    <lineage>
        <taxon>Eukaryota</taxon>
        <taxon>Fungi</taxon>
        <taxon>Dikarya</taxon>
        <taxon>Ascomycota</taxon>
        <taxon>Pezizomycotina</taxon>
        <taxon>Sordariomycetes</taxon>
        <taxon>Hypocreomycetidae</taxon>
        <taxon>Hypocreales</taxon>
        <taxon>Nectriaceae</taxon>
        <taxon>Fusarium</taxon>
        <taxon>Fusarium fujikuroi species complex</taxon>
    </lineage>
</organism>
<dbReference type="Proteomes" id="UP000183971">
    <property type="component" value="Unassembled WGS sequence"/>
</dbReference>
<evidence type="ECO:0000313" key="1">
    <source>
        <dbReference type="EMBL" id="CZR48296.1"/>
    </source>
</evidence>
<accession>A0A1L7W760</accession>
<dbReference type="RefSeq" id="XP_031088829.1">
    <property type="nucleotide sequence ID" value="XM_031223474.1"/>
</dbReference>
<protein>
    <submittedName>
        <fullName evidence="1">Uncharacterized protein</fullName>
    </submittedName>
</protein>
<name>A0A1L7W760_FUSPR</name>
<comment type="caution">
    <text evidence="1">The sequence shown here is derived from an EMBL/GenBank/DDBJ whole genome shotgun (WGS) entry which is preliminary data.</text>
</comment>
<dbReference type="VEuPathDB" id="FungiDB:FPRO_12906"/>
<evidence type="ECO:0000313" key="2">
    <source>
        <dbReference type="Proteomes" id="UP000183971"/>
    </source>
</evidence>
<gene>
    <name evidence="1" type="ORF">FPRO_12906</name>
</gene>
<proteinExistence type="predicted"/>